<feature type="transmembrane region" description="Helical" evidence="4">
    <location>
        <begin position="97"/>
        <end position="118"/>
    </location>
</feature>
<proteinExistence type="predicted"/>
<name>A0A1F6GMA4_9PROT</name>
<feature type="transmembrane region" description="Helical" evidence="4">
    <location>
        <begin position="336"/>
        <end position="355"/>
    </location>
</feature>
<feature type="transmembrane region" description="Helical" evidence="4">
    <location>
        <begin position="71"/>
        <end position="91"/>
    </location>
</feature>
<feature type="domain" description="Major facilitator superfamily (MFS) profile" evidence="5">
    <location>
        <begin position="206"/>
        <end position="386"/>
    </location>
</feature>
<evidence type="ECO:0000256" key="2">
    <source>
        <dbReference type="ARBA" id="ARBA00022989"/>
    </source>
</evidence>
<evidence type="ECO:0000256" key="1">
    <source>
        <dbReference type="ARBA" id="ARBA00022692"/>
    </source>
</evidence>
<dbReference type="EMBL" id="MFNF01000060">
    <property type="protein sequence ID" value="OGG99243.1"/>
    <property type="molecule type" value="Genomic_DNA"/>
</dbReference>
<feature type="transmembrane region" description="Helical" evidence="4">
    <location>
        <begin position="162"/>
        <end position="186"/>
    </location>
</feature>
<protein>
    <recommendedName>
        <fullName evidence="5">Major facilitator superfamily (MFS) profile domain-containing protein</fullName>
    </recommendedName>
</protein>
<dbReference type="Pfam" id="PF07690">
    <property type="entry name" value="MFS_1"/>
    <property type="match status" value="1"/>
</dbReference>
<dbReference type="PANTHER" id="PTHR23534:SF1">
    <property type="entry name" value="MAJOR FACILITATOR SUPERFAMILY PROTEIN"/>
    <property type="match status" value="1"/>
</dbReference>
<organism evidence="6 7">
    <name type="scientific">Candidatus Lambdaproteobacteria bacterium RIFOXYD2_FULL_56_26</name>
    <dbReference type="NCBI Taxonomy" id="1817773"/>
    <lineage>
        <taxon>Bacteria</taxon>
        <taxon>Pseudomonadati</taxon>
        <taxon>Pseudomonadota</taxon>
        <taxon>Candidatus Lambdaproteobacteria</taxon>
    </lineage>
</organism>
<comment type="caution">
    <text evidence="6">The sequence shown here is derived from an EMBL/GenBank/DDBJ whole genome shotgun (WGS) entry which is preliminary data.</text>
</comment>
<dbReference type="SUPFAM" id="SSF103473">
    <property type="entry name" value="MFS general substrate transporter"/>
    <property type="match status" value="1"/>
</dbReference>
<keyword evidence="1 4" id="KW-0812">Transmembrane</keyword>
<dbReference type="GO" id="GO:0022857">
    <property type="term" value="F:transmembrane transporter activity"/>
    <property type="evidence" value="ECO:0007669"/>
    <property type="project" value="InterPro"/>
</dbReference>
<evidence type="ECO:0000313" key="6">
    <source>
        <dbReference type="EMBL" id="OGG99243.1"/>
    </source>
</evidence>
<dbReference type="Gene3D" id="1.20.1250.20">
    <property type="entry name" value="MFS general substrate transporter like domains"/>
    <property type="match status" value="1"/>
</dbReference>
<keyword evidence="3 4" id="KW-0472">Membrane</keyword>
<sequence>MKTNWTAYLLSLCLALAVTGNILIFSASSLAALRIAPLRALATLPIVLQYASAALVSLPASFLMSRFGRRVVFAGALALCGLGAVVSAWALLLGEFWLFNIGALLLGFLGGVAPYYRFAAIDAATPAAKAKAISAVLAGGVLAALAGPTLAKVSKDWLEPQFMGTFLALGFLPLVSLVLLLGVRIPKPEPLSEAGRSMKEIMAQPRFRLAVTAAVLSYAVMSLLMVDTPLAMSDCQIGFGSISSVIQWHVLGMFVPSFFTSHLIRRFGVNRVLSLGGWCYLGAIGVNLFGQELWNFWAGLLLVGLGWNFLYLGATDLLTETYLPQEKAKVQGFNETLILCTIAGVSLGSGLLFAAVGWVGVNLVALGLVLTVLSLIYWLQKQPVQA</sequence>
<evidence type="ECO:0000259" key="5">
    <source>
        <dbReference type="PROSITE" id="PS50850"/>
    </source>
</evidence>
<dbReference type="InterPro" id="IPR020846">
    <property type="entry name" value="MFS_dom"/>
</dbReference>
<feature type="transmembrane region" description="Helical" evidence="4">
    <location>
        <begin position="237"/>
        <end position="260"/>
    </location>
</feature>
<dbReference type="PROSITE" id="PS50850">
    <property type="entry name" value="MFS"/>
    <property type="match status" value="1"/>
</dbReference>
<feature type="transmembrane region" description="Helical" evidence="4">
    <location>
        <begin position="130"/>
        <end position="150"/>
    </location>
</feature>
<feature type="transmembrane region" description="Helical" evidence="4">
    <location>
        <begin position="296"/>
        <end position="315"/>
    </location>
</feature>
<feature type="transmembrane region" description="Helical" evidence="4">
    <location>
        <begin position="361"/>
        <end position="379"/>
    </location>
</feature>
<dbReference type="Proteomes" id="UP000177583">
    <property type="component" value="Unassembled WGS sequence"/>
</dbReference>
<feature type="transmembrane region" description="Helical" evidence="4">
    <location>
        <begin position="207"/>
        <end position="225"/>
    </location>
</feature>
<keyword evidence="2 4" id="KW-1133">Transmembrane helix</keyword>
<feature type="transmembrane region" description="Helical" evidence="4">
    <location>
        <begin position="272"/>
        <end position="290"/>
    </location>
</feature>
<gene>
    <name evidence="6" type="ORF">A2557_10270</name>
</gene>
<dbReference type="AlphaFoldDB" id="A0A1F6GMA4"/>
<evidence type="ECO:0000313" key="7">
    <source>
        <dbReference type="Proteomes" id="UP000177583"/>
    </source>
</evidence>
<dbReference type="InterPro" id="IPR011701">
    <property type="entry name" value="MFS"/>
</dbReference>
<feature type="transmembrane region" description="Helical" evidence="4">
    <location>
        <begin position="41"/>
        <end position="64"/>
    </location>
</feature>
<evidence type="ECO:0000256" key="3">
    <source>
        <dbReference type="ARBA" id="ARBA00023136"/>
    </source>
</evidence>
<dbReference type="PANTHER" id="PTHR23534">
    <property type="entry name" value="MFS PERMEASE"/>
    <property type="match status" value="1"/>
</dbReference>
<dbReference type="InterPro" id="IPR036259">
    <property type="entry name" value="MFS_trans_sf"/>
</dbReference>
<evidence type="ECO:0000256" key="4">
    <source>
        <dbReference type="SAM" id="Phobius"/>
    </source>
</evidence>
<accession>A0A1F6GMA4</accession>
<reference evidence="6 7" key="1">
    <citation type="journal article" date="2016" name="Nat. Commun.">
        <title>Thousands of microbial genomes shed light on interconnected biogeochemical processes in an aquifer system.</title>
        <authorList>
            <person name="Anantharaman K."/>
            <person name="Brown C.T."/>
            <person name="Hug L.A."/>
            <person name="Sharon I."/>
            <person name="Castelle C.J."/>
            <person name="Probst A.J."/>
            <person name="Thomas B.C."/>
            <person name="Singh A."/>
            <person name="Wilkins M.J."/>
            <person name="Karaoz U."/>
            <person name="Brodie E.L."/>
            <person name="Williams K.H."/>
            <person name="Hubbard S.S."/>
            <person name="Banfield J.F."/>
        </authorList>
    </citation>
    <scope>NUCLEOTIDE SEQUENCE [LARGE SCALE GENOMIC DNA]</scope>
</reference>